<feature type="region of interest" description="Disordered" evidence="11">
    <location>
        <begin position="49"/>
        <end position="86"/>
    </location>
</feature>
<dbReference type="Proteomes" id="UP000694865">
    <property type="component" value="Unplaced"/>
</dbReference>
<evidence type="ECO:0000256" key="7">
    <source>
        <dbReference type="ARBA" id="ARBA00022989"/>
    </source>
</evidence>
<feature type="compositionally biased region" description="Polar residues" evidence="11">
    <location>
        <begin position="60"/>
        <end position="71"/>
    </location>
</feature>
<evidence type="ECO:0000256" key="3">
    <source>
        <dbReference type="ARBA" id="ARBA00011720"/>
    </source>
</evidence>
<name>A0ABM0GLM6_SACKO</name>
<keyword evidence="8" id="KW-0472">Membrane</keyword>
<evidence type="ECO:0000256" key="10">
    <source>
        <dbReference type="ARBA" id="ARBA00024938"/>
    </source>
</evidence>
<gene>
    <name evidence="13" type="primary">LOC100371555</name>
</gene>
<keyword evidence="5" id="KW-0053">Apoptosis</keyword>
<comment type="function">
    <text evidence="10">Critical mediator, in cooperation with CASP4, of endoplasmic reticulum-stress induced apoptosis. Required or the activation of CASP4 following endoplasmic reticulum stress.</text>
</comment>
<evidence type="ECO:0000256" key="4">
    <source>
        <dbReference type="ARBA" id="ARBA00022692"/>
    </source>
</evidence>
<dbReference type="GeneID" id="100371555"/>
<comment type="similarity">
    <text evidence="2">Belongs to the TMEM214 family.</text>
</comment>
<evidence type="ECO:0000256" key="11">
    <source>
        <dbReference type="SAM" id="MobiDB-lite"/>
    </source>
</evidence>
<sequence>MASSTQWETVTHKKKATIADKKAARKALAENRPTIDELPTIGQSSTMFEAFEKGKKSKPKTQNNVTPSKQAKSNKKTVSKKNTKKDGGYKTLEEALKTLDVNEMKSLFTEVQNKFPNNSSLWVKDLVTFMNLKLNVKESDPVFTDQPIDYPLSKVGNGIRNVMISSLKKCSPATIQLFYEFCIQEMISDRKKNLPSYGYRIYLQCIAREYPHVPISNIPKYSDMISKKQNGPASCLSVMWSLGQAGYRNFETGLKIWLELMFPHLSTKALTNFVVLYLGNLFKNRKDKSAGYRVIGPNEFFPIMDFIFTPHNGLSSNLQKKLLEYYPKLK</sequence>
<protein>
    <submittedName>
        <fullName evidence="13">Transmembrane protein 214-B-like</fullName>
    </submittedName>
</protein>
<dbReference type="PANTHER" id="PTHR13448">
    <property type="entry name" value="TRANSMEMBRANE PROTEIN 214"/>
    <property type="match status" value="1"/>
</dbReference>
<evidence type="ECO:0000256" key="5">
    <source>
        <dbReference type="ARBA" id="ARBA00022703"/>
    </source>
</evidence>
<dbReference type="Pfam" id="PF10151">
    <property type="entry name" value="TMEM214"/>
    <property type="match status" value="1"/>
</dbReference>
<evidence type="ECO:0000256" key="6">
    <source>
        <dbReference type="ARBA" id="ARBA00022824"/>
    </source>
</evidence>
<proteinExistence type="inferred from homology"/>
<evidence type="ECO:0000256" key="9">
    <source>
        <dbReference type="ARBA" id="ARBA00023180"/>
    </source>
</evidence>
<feature type="compositionally biased region" description="Basic residues" evidence="11">
    <location>
        <begin position="72"/>
        <end position="83"/>
    </location>
</feature>
<feature type="non-terminal residue" evidence="13">
    <location>
        <position position="330"/>
    </location>
</feature>
<comment type="subunit">
    <text evidence="3">Constitutively interacts with CASP4; required for the localization of procaspase 4 to the ER.</text>
</comment>
<keyword evidence="9" id="KW-0325">Glycoprotein</keyword>
<reference evidence="13" key="1">
    <citation type="submission" date="2025-08" db="UniProtKB">
        <authorList>
            <consortium name="RefSeq"/>
        </authorList>
    </citation>
    <scope>IDENTIFICATION</scope>
    <source>
        <tissue evidence="13">Testes</tissue>
    </source>
</reference>
<organism evidence="12 13">
    <name type="scientific">Saccoglossus kowalevskii</name>
    <name type="common">Acorn worm</name>
    <dbReference type="NCBI Taxonomy" id="10224"/>
    <lineage>
        <taxon>Eukaryota</taxon>
        <taxon>Metazoa</taxon>
        <taxon>Hemichordata</taxon>
        <taxon>Enteropneusta</taxon>
        <taxon>Harrimaniidae</taxon>
        <taxon>Saccoglossus</taxon>
    </lineage>
</organism>
<dbReference type="RefSeq" id="XP_002732660.1">
    <property type="nucleotide sequence ID" value="XM_002732614.1"/>
</dbReference>
<keyword evidence="7" id="KW-1133">Transmembrane helix</keyword>
<evidence type="ECO:0000313" key="13">
    <source>
        <dbReference type="RefSeq" id="XP_002732660.1"/>
    </source>
</evidence>
<evidence type="ECO:0000313" key="12">
    <source>
        <dbReference type="Proteomes" id="UP000694865"/>
    </source>
</evidence>
<accession>A0ABM0GLM6</accession>
<evidence type="ECO:0000256" key="1">
    <source>
        <dbReference type="ARBA" id="ARBA00004477"/>
    </source>
</evidence>
<evidence type="ECO:0000256" key="2">
    <source>
        <dbReference type="ARBA" id="ARBA00007984"/>
    </source>
</evidence>
<dbReference type="PANTHER" id="PTHR13448:SF0">
    <property type="entry name" value="TRANSMEMBRANE PROTEIN 214"/>
    <property type="match status" value="1"/>
</dbReference>
<keyword evidence="12" id="KW-1185">Reference proteome</keyword>
<keyword evidence="4" id="KW-0812">Transmembrane</keyword>
<keyword evidence="6" id="KW-0256">Endoplasmic reticulum</keyword>
<dbReference type="InterPro" id="IPR019308">
    <property type="entry name" value="TMEM214"/>
</dbReference>
<evidence type="ECO:0000256" key="8">
    <source>
        <dbReference type="ARBA" id="ARBA00023136"/>
    </source>
</evidence>
<comment type="subcellular location">
    <subcellularLocation>
        <location evidence="1">Endoplasmic reticulum membrane</location>
        <topology evidence="1">Multi-pass membrane protein</topology>
    </subcellularLocation>
</comment>